<dbReference type="EMBL" id="SNYH01000003">
    <property type="protein sequence ID" value="TDQ27761.1"/>
    <property type="molecule type" value="Genomic_DNA"/>
</dbReference>
<evidence type="ECO:0000259" key="1">
    <source>
        <dbReference type="Pfam" id="PF13439"/>
    </source>
</evidence>
<keyword evidence="3" id="KW-1185">Reference proteome</keyword>
<gene>
    <name evidence="2" type="ORF">DFQ07_1616</name>
</gene>
<dbReference type="RefSeq" id="WP_166627753.1">
    <property type="nucleotide sequence ID" value="NZ_SNYH01000003.1"/>
</dbReference>
<evidence type="ECO:0000313" key="3">
    <source>
        <dbReference type="Proteomes" id="UP000295390"/>
    </source>
</evidence>
<comment type="caution">
    <text evidence="2">The sequence shown here is derived from an EMBL/GenBank/DDBJ whole genome shotgun (WGS) entry which is preliminary data.</text>
</comment>
<proteinExistence type="predicted"/>
<evidence type="ECO:0000313" key="2">
    <source>
        <dbReference type="EMBL" id="TDQ27761.1"/>
    </source>
</evidence>
<dbReference type="Gene3D" id="3.40.50.2000">
    <property type="entry name" value="Glycogen Phosphorylase B"/>
    <property type="match status" value="2"/>
</dbReference>
<dbReference type="InterPro" id="IPR028098">
    <property type="entry name" value="Glyco_trans_4-like_N"/>
</dbReference>
<reference evidence="2 3" key="1">
    <citation type="submission" date="2019-03" db="EMBL/GenBank/DDBJ databases">
        <title>Genomic Encyclopedia of Type Strains, Phase III (KMG-III): the genomes of soil and plant-associated and newly described type strains.</title>
        <authorList>
            <person name="Whitman W."/>
        </authorList>
    </citation>
    <scope>NUCLEOTIDE SEQUENCE [LARGE SCALE GENOMIC DNA]</scope>
    <source>
        <strain evidence="2 3">CECT 8283</strain>
    </source>
</reference>
<feature type="domain" description="Glycosyltransferase subfamily 4-like N-terminal" evidence="1">
    <location>
        <begin position="103"/>
        <end position="229"/>
    </location>
</feature>
<dbReference type="SUPFAM" id="SSF53756">
    <property type="entry name" value="UDP-Glycosyltransferase/glycogen phosphorylase"/>
    <property type="match status" value="1"/>
</dbReference>
<dbReference type="Pfam" id="PF13439">
    <property type="entry name" value="Glyco_transf_4"/>
    <property type="match status" value="1"/>
</dbReference>
<keyword evidence="2" id="KW-0808">Transferase</keyword>
<name>A0A4R6TIS9_9FLAO</name>
<organism evidence="2 3">
    <name type="scientific">Tenacibaculum caenipelagi</name>
    <dbReference type="NCBI Taxonomy" id="1325435"/>
    <lineage>
        <taxon>Bacteria</taxon>
        <taxon>Pseudomonadati</taxon>
        <taxon>Bacteroidota</taxon>
        <taxon>Flavobacteriia</taxon>
        <taxon>Flavobacteriales</taxon>
        <taxon>Flavobacteriaceae</taxon>
        <taxon>Tenacibaculum</taxon>
    </lineage>
</organism>
<dbReference type="Proteomes" id="UP000295390">
    <property type="component" value="Unassembled WGS sequence"/>
</dbReference>
<accession>A0A4R6TIS9</accession>
<sequence>MKVLIITYYWVPAGGSGVQRWLKFVKYLRSFNIEPVIFTVDEAKYPIIDTSLEQDVPERVEVVKNPIWEPNDLLSIFKKKETKISAGFLDPNPSFIGKVMQYVRANYFIPDARKFWIKPSVKRLKKYLKENSIDAIITTGPPHSLHLIGLQLKKELGVKWIADFRDPWTDIDYFHQLPLTQKAKAKHHQLEQEVIRYADATLVVGKTMKKNYEKFSNNIHVVTNGFDSELNEEKSVKLDEKFSITHIGLMNADRNPKILWEALSELSIENKEFAEDLEIKLIGKIADEVEIFLNKYEFKNITKIEYVPHNEVLQYQKMSQVLLLAVNKVPSAKGIITGKIFEYLQAKRPILAVGPEDGDLAEILTKTNAGTIVDFDDKMKMKQVIMHLYNQFKDGVLQVASNNISQYHRKKLTEQLSMILKQVVNS</sequence>
<protein>
    <submittedName>
        <fullName evidence="2">Glycosyl transferase family 4</fullName>
    </submittedName>
</protein>
<dbReference type="GO" id="GO:0016757">
    <property type="term" value="F:glycosyltransferase activity"/>
    <property type="evidence" value="ECO:0007669"/>
    <property type="project" value="UniProtKB-ARBA"/>
</dbReference>
<dbReference type="AlphaFoldDB" id="A0A4R6TIS9"/>